<feature type="transmembrane region" description="Helical" evidence="1">
    <location>
        <begin position="69"/>
        <end position="87"/>
    </location>
</feature>
<dbReference type="PANTHER" id="PTHR36974:SF1">
    <property type="entry name" value="DOXX FAMILY MEMBRANE PROTEIN"/>
    <property type="match status" value="1"/>
</dbReference>
<keyword evidence="1" id="KW-0812">Transmembrane</keyword>
<dbReference type="AlphaFoldDB" id="A0A369II21"/>
<dbReference type="EMBL" id="QPIW01000003">
    <property type="protein sequence ID" value="RDB07033.1"/>
    <property type="molecule type" value="Genomic_DNA"/>
</dbReference>
<dbReference type="RefSeq" id="WP_114460380.1">
    <property type="nucleotide sequence ID" value="NZ_QPIW01000003.1"/>
</dbReference>
<feature type="transmembrane region" description="Helical" evidence="1">
    <location>
        <begin position="99"/>
        <end position="116"/>
    </location>
</feature>
<dbReference type="PANTHER" id="PTHR36974">
    <property type="entry name" value="MEMBRANE PROTEIN-RELATED"/>
    <property type="match status" value="1"/>
</dbReference>
<keyword evidence="3" id="KW-1185">Reference proteome</keyword>
<keyword evidence="1" id="KW-0472">Membrane</keyword>
<evidence type="ECO:0000256" key="1">
    <source>
        <dbReference type="SAM" id="Phobius"/>
    </source>
</evidence>
<feature type="transmembrane region" description="Helical" evidence="1">
    <location>
        <begin position="45"/>
        <end position="62"/>
    </location>
</feature>
<organism evidence="2 3">
    <name type="scientific">Runella aurantiaca</name>
    <dbReference type="NCBI Taxonomy" id="2282308"/>
    <lineage>
        <taxon>Bacteria</taxon>
        <taxon>Pseudomonadati</taxon>
        <taxon>Bacteroidota</taxon>
        <taxon>Cytophagia</taxon>
        <taxon>Cytophagales</taxon>
        <taxon>Spirosomataceae</taxon>
        <taxon>Runella</taxon>
    </lineage>
</organism>
<evidence type="ECO:0008006" key="4">
    <source>
        <dbReference type="Google" id="ProtNLM"/>
    </source>
</evidence>
<protein>
    <recommendedName>
        <fullName evidence="4">DoxX family membrane protein</fullName>
    </recommendedName>
</protein>
<proteinExistence type="predicted"/>
<accession>A0A369II21</accession>
<sequence length="119" mass="13451">MKILKLILTYLFGAFMIFGGVNHFLKPEMYLPFVPSFLPGEAINYLSGIAEIIVGIGVFIPAFRSQSTLGILVLMLLFLPLHIVDVFKENPAIGSHQIALIRLPLQFVLILWAWFIHKK</sequence>
<reference evidence="2 3" key="1">
    <citation type="submission" date="2018-07" db="EMBL/GenBank/DDBJ databases">
        <title>Genome analysis of Runella aurantiaca.</title>
        <authorList>
            <person name="Yang X."/>
        </authorList>
    </citation>
    <scope>NUCLEOTIDE SEQUENCE [LARGE SCALE GENOMIC DNA]</scope>
    <source>
        <strain evidence="2 3">YX9</strain>
    </source>
</reference>
<feature type="transmembrane region" description="Helical" evidence="1">
    <location>
        <begin position="7"/>
        <end position="25"/>
    </location>
</feature>
<keyword evidence="1" id="KW-1133">Transmembrane helix</keyword>
<dbReference type="Proteomes" id="UP000253141">
    <property type="component" value="Unassembled WGS sequence"/>
</dbReference>
<dbReference type="OrthoDB" id="327939at2"/>
<name>A0A369II21_9BACT</name>
<comment type="caution">
    <text evidence="2">The sequence shown here is derived from an EMBL/GenBank/DDBJ whole genome shotgun (WGS) entry which is preliminary data.</text>
</comment>
<evidence type="ECO:0000313" key="3">
    <source>
        <dbReference type="Proteomes" id="UP000253141"/>
    </source>
</evidence>
<gene>
    <name evidence="2" type="ORF">DVG78_06740</name>
</gene>
<evidence type="ECO:0000313" key="2">
    <source>
        <dbReference type="EMBL" id="RDB07033.1"/>
    </source>
</evidence>